<feature type="domain" description="HTH araC/xylS-type" evidence="4">
    <location>
        <begin position="184"/>
        <end position="283"/>
    </location>
</feature>
<keyword evidence="1" id="KW-0805">Transcription regulation</keyword>
<protein>
    <submittedName>
        <fullName evidence="6">AraC family transcriptional regulator</fullName>
    </submittedName>
</protein>
<evidence type="ECO:0000256" key="3">
    <source>
        <dbReference type="ARBA" id="ARBA00023163"/>
    </source>
</evidence>
<accession>A0A6G3ZUW4</accession>
<dbReference type="InterPro" id="IPR037923">
    <property type="entry name" value="HTH-like"/>
</dbReference>
<feature type="domain" description="Fe/B12 periplasmic-binding" evidence="5">
    <location>
        <begin position="287"/>
        <end position="546"/>
    </location>
</feature>
<dbReference type="InterPro" id="IPR018060">
    <property type="entry name" value="HTH_AraC"/>
</dbReference>
<gene>
    <name evidence="6" type="ORF">GK047_07500</name>
</gene>
<dbReference type="SUPFAM" id="SSF46689">
    <property type="entry name" value="Homeodomain-like"/>
    <property type="match status" value="2"/>
</dbReference>
<dbReference type="PANTHER" id="PTHR43280:SF28">
    <property type="entry name" value="HTH-TYPE TRANSCRIPTIONAL ACTIVATOR RHAS"/>
    <property type="match status" value="1"/>
</dbReference>
<evidence type="ECO:0000256" key="1">
    <source>
        <dbReference type="ARBA" id="ARBA00023015"/>
    </source>
</evidence>
<evidence type="ECO:0000259" key="5">
    <source>
        <dbReference type="PROSITE" id="PS50983"/>
    </source>
</evidence>
<dbReference type="Gene3D" id="1.10.10.60">
    <property type="entry name" value="Homeodomain-like"/>
    <property type="match status" value="2"/>
</dbReference>
<keyword evidence="2" id="KW-0238">DNA-binding</keyword>
<comment type="caution">
    <text evidence="6">The sequence shown here is derived from an EMBL/GenBank/DDBJ whole genome shotgun (WGS) entry which is preliminary data.</text>
</comment>
<evidence type="ECO:0000256" key="2">
    <source>
        <dbReference type="ARBA" id="ARBA00023125"/>
    </source>
</evidence>
<name>A0A6G3ZUW4_9BACL</name>
<dbReference type="SUPFAM" id="SSF53807">
    <property type="entry name" value="Helical backbone' metal receptor"/>
    <property type="match status" value="1"/>
</dbReference>
<dbReference type="AlphaFoldDB" id="A0A6G3ZUW4"/>
<evidence type="ECO:0000259" key="4">
    <source>
        <dbReference type="PROSITE" id="PS01124"/>
    </source>
</evidence>
<dbReference type="SUPFAM" id="SSF51215">
    <property type="entry name" value="Regulatory protein AraC"/>
    <property type="match status" value="1"/>
</dbReference>
<dbReference type="EMBL" id="JAAIKC010000001">
    <property type="protein sequence ID" value="NEW05860.1"/>
    <property type="molecule type" value="Genomic_DNA"/>
</dbReference>
<dbReference type="PROSITE" id="PS01124">
    <property type="entry name" value="HTH_ARAC_FAMILY_2"/>
    <property type="match status" value="1"/>
</dbReference>
<dbReference type="Pfam" id="PF12833">
    <property type="entry name" value="HTH_18"/>
    <property type="match status" value="1"/>
</dbReference>
<organism evidence="6">
    <name type="scientific">Paenibacillus sp. SYP-B3998</name>
    <dbReference type="NCBI Taxonomy" id="2678564"/>
    <lineage>
        <taxon>Bacteria</taxon>
        <taxon>Bacillati</taxon>
        <taxon>Bacillota</taxon>
        <taxon>Bacilli</taxon>
        <taxon>Bacillales</taxon>
        <taxon>Paenibacillaceae</taxon>
        <taxon>Paenibacillus</taxon>
    </lineage>
</organism>
<dbReference type="Pfam" id="PF01497">
    <property type="entry name" value="Peripla_BP_2"/>
    <property type="match status" value="1"/>
</dbReference>
<reference evidence="6" key="1">
    <citation type="submission" date="2020-02" db="EMBL/GenBank/DDBJ databases">
        <authorList>
            <person name="Shen X.-R."/>
            <person name="Zhang Y.-X."/>
        </authorList>
    </citation>
    <scope>NUCLEOTIDE SEQUENCE</scope>
    <source>
        <strain evidence="6">SYP-B3998</strain>
    </source>
</reference>
<sequence>MIEIDRNIENTTYISLEDMWFKLREISHIKNNLNEWEIRLQFIESHMLIVAASGQGWITVDGQFIELREGSVYVCTPGQLIEAAAYSFDERGFYHLRFDVIGDVESSNNPIQIVKRDSRFPVKGEVIVSSPVSVNALCETICDCFQGEDRLKRFRSQILFQEVLYNILQDALLVQGNDLEAVLEGVKAYIEQHYQQELTIEHLAKVAGISSRHFMRLFKKRYGRSAIDYLTVFRIKQAQQLMRTGGEYRLQDIARHVGYQDDIYFRRKFKQISGIPPATFMRNNRQKIVAYHMFNIGQLIPLQITPCAAPADHPWTDYYQRKYQTDSVLPLSSDDLIKREELRLADPDFIIGIDILVSAEEQAKIKEIAPTFFVPWMENDWRKHLRLIAQFLDKTTVAETWLENYERKARFVSEQVKYTVKDDSLLILRITGDRYNVLGCRSLDTVFYDDLHIVPARGVDRMKPDQQVTPAQLADFDADRLLLILDEDALSKSSWQTLMHSEPWRGLKAVRNGRVDFLPPYPWVEYTAFTHELILDEALKLWRNRA</sequence>
<dbReference type="PROSITE" id="PS50983">
    <property type="entry name" value="FE_B12_PBP"/>
    <property type="match status" value="1"/>
</dbReference>
<dbReference type="Gene3D" id="3.40.50.1980">
    <property type="entry name" value="Nitrogenase molybdenum iron protein domain"/>
    <property type="match status" value="2"/>
</dbReference>
<proteinExistence type="predicted"/>
<dbReference type="SMART" id="SM00342">
    <property type="entry name" value="HTH_ARAC"/>
    <property type="match status" value="1"/>
</dbReference>
<dbReference type="RefSeq" id="WP_163943288.1">
    <property type="nucleotide sequence ID" value="NZ_JAAIKC010000001.1"/>
</dbReference>
<dbReference type="InterPro" id="IPR009057">
    <property type="entry name" value="Homeodomain-like_sf"/>
</dbReference>
<dbReference type="GO" id="GO:0003700">
    <property type="term" value="F:DNA-binding transcription factor activity"/>
    <property type="evidence" value="ECO:0007669"/>
    <property type="project" value="InterPro"/>
</dbReference>
<dbReference type="InterPro" id="IPR002491">
    <property type="entry name" value="ABC_transptr_periplasmic_BD"/>
</dbReference>
<dbReference type="InterPro" id="IPR018062">
    <property type="entry name" value="HTH_AraC-typ_CS"/>
</dbReference>
<dbReference type="PANTHER" id="PTHR43280">
    <property type="entry name" value="ARAC-FAMILY TRANSCRIPTIONAL REGULATOR"/>
    <property type="match status" value="1"/>
</dbReference>
<dbReference type="PROSITE" id="PS00041">
    <property type="entry name" value="HTH_ARAC_FAMILY_1"/>
    <property type="match status" value="1"/>
</dbReference>
<keyword evidence="3" id="KW-0804">Transcription</keyword>
<dbReference type="GO" id="GO:0043565">
    <property type="term" value="F:sequence-specific DNA binding"/>
    <property type="evidence" value="ECO:0007669"/>
    <property type="project" value="InterPro"/>
</dbReference>
<evidence type="ECO:0000313" key="6">
    <source>
        <dbReference type="EMBL" id="NEW05860.1"/>
    </source>
</evidence>